<name>A0A523BF38_9CREN</name>
<accession>A0A523BF38</accession>
<protein>
    <recommendedName>
        <fullName evidence="1">Transposase putative helix-turn-helix domain-containing protein</fullName>
    </recommendedName>
</protein>
<gene>
    <name evidence="2" type="ORF">DSO08_01825</name>
</gene>
<evidence type="ECO:0000313" key="2">
    <source>
        <dbReference type="EMBL" id="TDA39557.1"/>
    </source>
</evidence>
<organism evidence="2 3">
    <name type="scientific">Thermoproteota archaeon</name>
    <dbReference type="NCBI Taxonomy" id="2056631"/>
    <lineage>
        <taxon>Archaea</taxon>
        <taxon>Thermoproteota</taxon>
    </lineage>
</organism>
<sequence length="55" mass="7031">MQRFQLTYNFRLYPKREQEERLLETLELCRQVYNYFLAQWREKDKVPSRFELQAQ</sequence>
<evidence type="ECO:0000313" key="3">
    <source>
        <dbReference type="Proteomes" id="UP000315399"/>
    </source>
</evidence>
<evidence type="ECO:0000259" key="1">
    <source>
        <dbReference type="Pfam" id="PF12323"/>
    </source>
</evidence>
<dbReference type="Pfam" id="PF12323">
    <property type="entry name" value="HTH_OrfB_IS605"/>
    <property type="match status" value="1"/>
</dbReference>
<dbReference type="Proteomes" id="UP000315399">
    <property type="component" value="Unassembled WGS sequence"/>
</dbReference>
<dbReference type="AlphaFoldDB" id="A0A523BF38"/>
<feature type="domain" description="Transposase putative helix-turn-helix" evidence="1">
    <location>
        <begin position="4"/>
        <end position="42"/>
    </location>
</feature>
<dbReference type="InterPro" id="IPR021027">
    <property type="entry name" value="Transposase_put_HTH"/>
</dbReference>
<proteinExistence type="predicted"/>
<comment type="caution">
    <text evidence="2">The sequence shown here is derived from an EMBL/GenBank/DDBJ whole genome shotgun (WGS) entry which is preliminary data.</text>
</comment>
<reference evidence="2 3" key="1">
    <citation type="journal article" date="2019" name="Nat. Microbiol.">
        <title>Expanding anaerobic alkane metabolism in the domain of Archaea.</title>
        <authorList>
            <person name="Wang Y."/>
            <person name="Wegener G."/>
            <person name="Hou J."/>
            <person name="Wang F."/>
            <person name="Xiao X."/>
        </authorList>
    </citation>
    <scope>NUCLEOTIDE SEQUENCE [LARGE SCALE GENOMIC DNA]</scope>
    <source>
        <strain evidence="2">WYZ-LMO10</strain>
    </source>
</reference>
<feature type="non-terminal residue" evidence="2">
    <location>
        <position position="55"/>
    </location>
</feature>
<dbReference type="EMBL" id="QNVH01000010">
    <property type="protein sequence ID" value="TDA39557.1"/>
    <property type="molecule type" value="Genomic_DNA"/>
</dbReference>